<dbReference type="InterPro" id="IPR029787">
    <property type="entry name" value="Nucleotide_cyclase"/>
</dbReference>
<gene>
    <name evidence="4" type="ordered locus">Cyagr_2637</name>
</gene>
<accession>K9P8J1</accession>
<dbReference type="KEGG" id="cgc:Cyagr_2637"/>
<dbReference type="InterPro" id="IPR035965">
    <property type="entry name" value="PAS-like_dom_sf"/>
</dbReference>
<dbReference type="InterPro" id="IPR052155">
    <property type="entry name" value="Biofilm_reg_signaling"/>
</dbReference>
<dbReference type="Pfam" id="PF08447">
    <property type="entry name" value="PAS_3"/>
    <property type="match status" value="1"/>
</dbReference>
<proteinExistence type="predicted"/>
<dbReference type="SUPFAM" id="SSF55785">
    <property type="entry name" value="PYP-like sensor domain (PAS domain)"/>
    <property type="match status" value="3"/>
</dbReference>
<dbReference type="InterPro" id="IPR043128">
    <property type="entry name" value="Rev_trsase/Diguanyl_cyclase"/>
</dbReference>
<dbReference type="Pfam" id="PF00990">
    <property type="entry name" value="GGDEF"/>
    <property type="match status" value="1"/>
</dbReference>
<dbReference type="Gene3D" id="3.30.450.40">
    <property type="match status" value="1"/>
</dbReference>
<sequence length="747" mass="82551">MAAPARDDEVRSVIALKRLQVLDSEPEAEFDALVQIAASICGVPISLISLIDTDRQWFKANVGLPGVEQTPREHAFCAHAVLGADVLEVEDATRDARFADNPLVVGQPDIRFYAGAPLRLSGGETVGTLCVIDRKPGKLTDQQRDLLRELSAMAAKLLEGRLAVREHVAAAQSDSALENYLRLVVDNAPAMMAYWNADLTCRFANQAYRDWFGADPDQLIGKHISELLGPALYELNKPYLESALQGQSQTFERKITTPSGTTRFSLTQYVPDVADGKVRGLLVHVTDVTRLKSTEEALRREMADRARVHDLLLTSAEELDRAQKLGAIGSWTWQVAGDHVDWSAELFNILGCDPARGTPSFAEQAGLYQSDSYARLQKAVGKALDTGEPYQLDLAFVRPDGREGWLEARGEALRNEEGKVYRLRGTVQDITERRQAQDALAHQHELLRVTMQSIGDAVITTDAAANVTWLNPVAERMIGWLASEAKGRPLTQVFNIVNEETRAVTDNPVATCLEQEKVVGLANHTLLISRDGTEFGIEDSAAPIRNASGEILGVVLVFHDVSEQRRMSGEMTYRATHDLLTGLVNRAEFETRLLRVLRHAHEERSEHALLYIDLDQFKLVNDACGHAIGDQLLQQVGKLFGETVRARDTLARLGGDEFAVILRHCTSYQAAQVAQKICNRMDDFRFIHGDRRFRIGVSIGVVPVDERWASIAAIQQAADTSCYAAKEAGRNRGVPPISWTAIRGSQR</sequence>
<dbReference type="PROSITE" id="PS50887">
    <property type="entry name" value="GGDEF"/>
    <property type="match status" value="1"/>
</dbReference>
<evidence type="ECO:0000259" key="2">
    <source>
        <dbReference type="PROSITE" id="PS50113"/>
    </source>
</evidence>
<dbReference type="InterPro" id="IPR029016">
    <property type="entry name" value="GAF-like_dom_sf"/>
</dbReference>
<dbReference type="CDD" id="cd00130">
    <property type="entry name" value="PAS"/>
    <property type="match status" value="3"/>
</dbReference>
<dbReference type="Gene3D" id="3.30.450.20">
    <property type="entry name" value="PAS domain"/>
    <property type="match status" value="3"/>
</dbReference>
<dbReference type="STRING" id="292564.Cyagr_2637"/>
<dbReference type="SMART" id="SM00086">
    <property type="entry name" value="PAC"/>
    <property type="match status" value="3"/>
</dbReference>
<dbReference type="PATRIC" id="fig|292564.3.peg.2500"/>
<dbReference type="Gene3D" id="3.30.70.270">
    <property type="match status" value="1"/>
</dbReference>
<protein>
    <submittedName>
        <fullName evidence="4">PAS domain S-box/diguanylate cyclase (GGDEF) domain-containing protein</fullName>
    </submittedName>
</protein>
<dbReference type="InterPro" id="IPR003018">
    <property type="entry name" value="GAF"/>
</dbReference>
<dbReference type="SMART" id="SM00065">
    <property type="entry name" value="GAF"/>
    <property type="match status" value="1"/>
</dbReference>
<evidence type="ECO:0000259" key="3">
    <source>
        <dbReference type="PROSITE" id="PS50887"/>
    </source>
</evidence>
<dbReference type="PANTHER" id="PTHR44757">
    <property type="entry name" value="DIGUANYLATE CYCLASE DGCP"/>
    <property type="match status" value="1"/>
</dbReference>
<dbReference type="GO" id="GO:0006355">
    <property type="term" value="P:regulation of DNA-templated transcription"/>
    <property type="evidence" value="ECO:0007669"/>
    <property type="project" value="InterPro"/>
</dbReference>
<dbReference type="eggNOG" id="COG2202">
    <property type="taxonomic scope" value="Bacteria"/>
</dbReference>
<dbReference type="InterPro" id="IPR013767">
    <property type="entry name" value="PAS_fold"/>
</dbReference>
<feature type="domain" description="GGDEF" evidence="3">
    <location>
        <begin position="605"/>
        <end position="738"/>
    </location>
</feature>
<dbReference type="PROSITE" id="PS50112">
    <property type="entry name" value="PAS"/>
    <property type="match status" value="2"/>
</dbReference>
<dbReference type="InterPro" id="IPR013656">
    <property type="entry name" value="PAS_4"/>
</dbReference>
<dbReference type="InterPro" id="IPR000700">
    <property type="entry name" value="PAS-assoc_C"/>
</dbReference>
<dbReference type="SMART" id="SM00267">
    <property type="entry name" value="GGDEF"/>
    <property type="match status" value="1"/>
</dbReference>
<evidence type="ECO:0000259" key="1">
    <source>
        <dbReference type="PROSITE" id="PS50112"/>
    </source>
</evidence>
<reference evidence="5" key="1">
    <citation type="journal article" date="2013" name="Proc. Natl. Acad. Sci. U.S.A.">
        <title>Improving the coverage of the cyanobacterial phylum using diversity-driven genome sequencing.</title>
        <authorList>
            <person name="Shih P.M."/>
            <person name="Wu D."/>
            <person name="Latifi A."/>
            <person name="Axen S.D."/>
            <person name="Fewer D.P."/>
            <person name="Talla E."/>
            <person name="Calteau A."/>
            <person name="Cai F."/>
            <person name="Tandeau de Marsac N."/>
            <person name="Rippka R."/>
            <person name="Herdman M."/>
            <person name="Sivonen K."/>
            <person name="Coursin T."/>
            <person name="Laurent T."/>
            <person name="Goodwin L."/>
            <person name="Nolan M."/>
            <person name="Davenport K.W."/>
            <person name="Han C.S."/>
            <person name="Rubin E.M."/>
            <person name="Eisen J.A."/>
            <person name="Woyke T."/>
            <person name="Gugger M."/>
            <person name="Kerfeld C.A."/>
        </authorList>
    </citation>
    <scope>NUCLEOTIDE SEQUENCE [LARGE SCALE GENOMIC DNA]</scope>
    <source>
        <strain evidence="5">ATCC 27147 / PCC 6307</strain>
    </source>
</reference>
<evidence type="ECO:0000313" key="5">
    <source>
        <dbReference type="Proteomes" id="UP000010388"/>
    </source>
</evidence>
<dbReference type="Pfam" id="PF08448">
    <property type="entry name" value="PAS_4"/>
    <property type="match status" value="1"/>
</dbReference>
<dbReference type="PANTHER" id="PTHR44757:SF4">
    <property type="entry name" value="DIGUANYLATE CYCLASE DGCE-RELATED"/>
    <property type="match status" value="1"/>
</dbReference>
<dbReference type="SMART" id="SM00091">
    <property type="entry name" value="PAS"/>
    <property type="match status" value="2"/>
</dbReference>
<dbReference type="InterPro" id="IPR001610">
    <property type="entry name" value="PAC"/>
</dbReference>
<evidence type="ECO:0000313" key="4">
    <source>
        <dbReference type="EMBL" id="AFY29732.1"/>
    </source>
</evidence>
<dbReference type="RefSeq" id="WP_015110167.1">
    <property type="nucleotide sequence ID" value="NC_019675.1"/>
</dbReference>
<dbReference type="Gene3D" id="2.10.70.100">
    <property type="match status" value="1"/>
</dbReference>
<feature type="domain" description="PAC" evidence="2">
    <location>
        <begin position="390"/>
        <end position="442"/>
    </location>
</feature>
<organism evidence="4 5">
    <name type="scientific">Cyanobium gracile (strain ATCC 27147 / PCC 6307)</name>
    <dbReference type="NCBI Taxonomy" id="292564"/>
    <lineage>
        <taxon>Bacteria</taxon>
        <taxon>Bacillati</taxon>
        <taxon>Cyanobacteriota</taxon>
        <taxon>Cyanophyceae</taxon>
        <taxon>Synechococcales</taxon>
        <taxon>Prochlorococcaceae</taxon>
        <taxon>Cyanobium</taxon>
    </lineage>
</organism>
<feature type="domain" description="PAS" evidence="1">
    <location>
        <begin position="177"/>
        <end position="247"/>
    </location>
</feature>
<dbReference type="InterPro" id="IPR000014">
    <property type="entry name" value="PAS"/>
</dbReference>
<dbReference type="Proteomes" id="UP000010388">
    <property type="component" value="Chromosome"/>
</dbReference>
<feature type="domain" description="PAS" evidence="1">
    <location>
        <begin position="443"/>
        <end position="516"/>
    </location>
</feature>
<dbReference type="CDD" id="cd01949">
    <property type="entry name" value="GGDEF"/>
    <property type="match status" value="1"/>
</dbReference>
<name>K9P8J1_CYAGP</name>
<dbReference type="InterPro" id="IPR000160">
    <property type="entry name" value="GGDEF_dom"/>
</dbReference>
<dbReference type="eggNOG" id="COG2199">
    <property type="taxonomic scope" value="Bacteria"/>
</dbReference>
<dbReference type="NCBIfam" id="TIGR00254">
    <property type="entry name" value="GGDEF"/>
    <property type="match status" value="1"/>
</dbReference>
<dbReference type="eggNOG" id="COG2203">
    <property type="taxonomic scope" value="Bacteria"/>
</dbReference>
<dbReference type="OrthoDB" id="543801at2"/>
<dbReference type="HOGENOM" id="CLU_000445_11_32_3"/>
<dbReference type="NCBIfam" id="TIGR00229">
    <property type="entry name" value="sensory_box"/>
    <property type="match status" value="3"/>
</dbReference>
<dbReference type="Pfam" id="PF00989">
    <property type="entry name" value="PAS"/>
    <property type="match status" value="1"/>
</dbReference>
<dbReference type="InterPro" id="IPR013655">
    <property type="entry name" value="PAS_fold_3"/>
</dbReference>
<dbReference type="SUPFAM" id="SSF55073">
    <property type="entry name" value="Nucleotide cyclase"/>
    <property type="match status" value="1"/>
</dbReference>
<dbReference type="AlphaFoldDB" id="K9P8J1"/>
<dbReference type="eggNOG" id="COG3829">
    <property type="taxonomic scope" value="Bacteria"/>
</dbReference>
<dbReference type="SUPFAM" id="SSF55781">
    <property type="entry name" value="GAF domain-like"/>
    <property type="match status" value="1"/>
</dbReference>
<dbReference type="PROSITE" id="PS50113">
    <property type="entry name" value="PAC"/>
    <property type="match status" value="2"/>
</dbReference>
<dbReference type="FunFam" id="3.30.70.270:FF:000001">
    <property type="entry name" value="Diguanylate cyclase domain protein"/>
    <property type="match status" value="1"/>
</dbReference>
<dbReference type="Pfam" id="PF01590">
    <property type="entry name" value="GAF"/>
    <property type="match status" value="1"/>
</dbReference>
<dbReference type="EMBL" id="CP003495">
    <property type="protein sequence ID" value="AFY29732.1"/>
    <property type="molecule type" value="Genomic_DNA"/>
</dbReference>
<feature type="domain" description="PAC" evidence="2">
    <location>
        <begin position="521"/>
        <end position="573"/>
    </location>
</feature>